<dbReference type="OrthoDB" id="78992at2759"/>
<dbReference type="STRING" id="112090.W4GN91"/>
<organism evidence="1">
    <name type="scientific">Aphanomyces astaci</name>
    <name type="common">Crayfish plague agent</name>
    <dbReference type="NCBI Taxonomy" id="112090"/>
    <lineage>
        <taxon>Eukaryota</taxon>
        <taxon>Sar</taxon>
        <taxon>Stramenopiles</taxon>
        <taxon>Oomycota</taxon>
        <taxon>Saprolegniomycetes</taxon>
        <taxon>Saprolegniales</taxon>
        <taxon>Verrucalvaceae</taxon>
        <taxon>Aphanomyces</taxon>
    </lineage>
</organism>
<protein>
    <recommendedName>
        <fullName evidence="2">Reverse transcriptase</fullName>
    </recommendedName>
</protein>
<accession>W4GN91</accession>
<dbReference type="RefSeq" id="XP_009829018.1">
    <property type="nucleotide sequence ID" value="XM_009830716.1"/>
</dbReference>
<dbReference type="GeneID" id="20807743"/>
<evidence type="ECO:0000313" key="1">
    <source>
        <dbReference type="EMBL" id="ETV81160.1"/>
    </source>
</evidence>
<name>W4GN91_APHAT</name>
<proteinExistence type="predicted"/>
<gene>
    <name evidence="1" type="ORF">H257_05747</name>
</gene>
<evidence type="ECO:0008006" key="2">
    <source>
        <dbReference type="Google" id="ProtNLM"/>
    </source>
</evidence>
<sequence length="197" mass="21653">MNGDGANSTLSGCSTRDAHAFVLSACDQSELPLNAAKIPQLPEVSYLSFARVARGHDNISIALITESQEMNLLISSTTDDPVEEDVSHPSLSVWKDLETNPYYDLVREFQDSFPDSVPKCLPKDKGVRHNIDLVPGTKWCVTRQWRLPRDQVAYIDEFLQHASEPVTCGRASPRTLVPPCVLRKAAGNGALFTPTTS</sequence>
<dbReference type="VEuPathDB" id="FungiDB:H257_05747"/>
<dbReference type="InterPro" id="IPR043502">
    <property type="entry name" value="DNA/RNA_pol_sf"/>
</dbReference>
<dbReference type="AlphaFoldDB" id="W4GN91"/>
<reference evidence="1" key="1">
    <citation type="submission" date="2013-12" db="EMBL/GenBank/DDBJ databases">
        <title>The Genome Sequence of Aphanomyces astaci APO3.</title>
        <authorList>
            <consortium name="The Broad Institute Genomics Platform"/>
            <person name="Russ C."/>
            <person name="Tyler B."/>
            <person name="van West P."/>
            <person name="Dieguez-Uribeondo J."/>
            <person name="Young S.K."/>
            <person name="Zeng Q."/>
            <person name="Gargeya S."/>
            <person name="Fitzgerald M."/>
            <person name="Abouelleil A."/>
            <person name="Alvarado L."/>
            <person name="Chapman S.B."/>
            <person name="Gainer-Dewar J."/>
            <person name="Goldberg J."/>
            <person name="Griggs A."/>
            <person name="Gujja S."/>
            <person name="Hansen M."/>
            <person name="Howarth C."/>
            <person name="Imamovic A."/>
            <person name="Ireland A."/>
            <person name="Larimer J."/>
            <person name="McCowan C."/>
            <person name="Murphy C."/>
            <person name="Pearson M."/>
            <person name="Poon T.W."/>
            <person name="Priest M."/>
            <person name="Roberts A."/>
            <person name="Saif S."/>
            <person name="Shea T."/>
            <person name="Sykes S."/>
            <person name="Wortman J."/>
            <person name="Nusbaum C."/>
            <person name="Birren B."/>
        </authorList>
    </citation>
    <scope>NUCLEOTIDE SEQUENCE [LARGE SCALE GENOMIC DNA]</scope>
    <source>
        <strain evidence="1">APO3</strain>
    </source>
</reference>
<dbReference type="EMBL" id="KI913124">
    <property type="protein sequence ID" value="ETV81160.1"/>
    <property type="molecule type" value="Genomic_DNA"/>
</dbReference>
<dbReference type="SUPFAM" id="SSF56672">
    <property type="entry name" value="DNA/RNA polymerases"/>
    <property type="match status" value="1"/>
</dbReference>